<evidence type="ECO:0000313" key="2">
    <source>
        <dbReference type="Proteomes" id="UP000276991"/>
    </source>
</evidence>
<sequence length="139" mass="15824">MSGDLLSKVQPDLLMLDSSRRVSHLVPLNDTKPLNEAAVVYKKDLEAPKHLVTNRNDHELLSEHSRMRKTIANVVTERRIIGGNAHAEHFIRELRAASQINRAPPGISHSSHLHWDLLLGRDETIEPCDYLNFDYVAKF</sequence>
<dbReference type="EMBL" id="UPTC01000351">
    <property type="protein sequence ID" value="VBB28138.1"/>
    <property type="molecule type" value="Genomic_DNA"/>
</dbReference>
<proteinExistence type="predicted"/>
<evidence type="ECO:0000313" key="1">
    <source>
        <dbReference type="EMBL" id="VBB28138.1"/>
    </source>
</evidence>
<accession>A0A498S8W7</accession>
<dbReference type="STRING" id="6277.A0A498S8W7"/>
<name>A0A498S8W7_ACAVI</name>
<dbReference type="AlphaFoldDB" id="A0A498S8W7"/>
<reference evidence="1 2" key="1">
    <citation type="submission" date="2018-08" db="EMBL/GenBank/DDBJ databases">
        <authorList>
            <person name="Laetsch R D."/>
            <person name="Stevens L."/>
            <person name="Kumar S."/>
            <person name="Blaxter L. M."/>
        </authorList>
    </citation>
    <scope>NUCLEOTIDE SEQUENCE [LARGE SCALE GENOMIC DNA]</scope>
</reference>
<protein>
    <submittedName>
        <fullName evidence="1">Uncharacterized protein</fullName>
    </submittedName>
</protein>
<dbReference type="OrthoDB" id="15001at2759"/>
<gene>
    <name evidence="1" type="ORF">NAV_LOCUS2968</name>
</gene>
<dbReference type="Proteomes" id="UP000276991">
    <property type="component" value="Unassembled WGS sequence"/>
</dbReference>
<keyword evidence="2" id="KW-1185">Reference proteome</keyword>
<organism evidence="1 2">
    <name type="scientific">Acanthocheilonema viteae</name>
    <name type="common">Filarial nematode worm</name>
    <name type="synonym">Dipetalonema viteae</name>
    <dbReference type="NCBI Taxonomy" id="6277"/>
    <lineage>
        <taxon>Eukaryota</taxon>
        <taxon>Metazoa</taxon>
        <taxon>Ecdysozoa</taxon>
        <taxon>Nematoda</taxon>
        <taxon>Chromadorea</taxon>
        <taxon>Rhabditida</taxon>
        <taxon>Spirurina</taxon>
        <taxon>Spiruromorpha</taxon>
        <taxon>Filarioidea</taxon>
        <taxon>Onchocercidae</taxon>
        <taxon>Acanthocheilonema</taxon>
    </lineage>
</organism>